<gene>
    <name evidence="2" type="ORF">RRG08_067053</name>
</gene>
<dbReference type="Proteomes" id="UP001283361">
    <property type="component" value="Unassembled WGS sequence"/>
</dbReference>
<evidence type="ECO:0000313" key="3">
    <source>
        <dbReference type="Proteomes" id="UP001283361"/>
    </source>
</evidence>
<evidence type="ECO:0000256" key="1">
    <source>
        <dbReference type="SAM" id="MobiDB-lite"/>
    </source>
</evidence>
<evidence type="ECO:0000313" key="2">
    <source>
        <dbReference type="EMBL" id="KAK3801250.1"/>
    </source>
</evidence>
<dbReference type="AlphaFoldDB" id="A0AAE1B8K9"/>
<organism evidence="2 3">
    <name type="scientific">Elysia crispata</name>
    <name type="common">lettuce slug</name>
    <dbReference type="NCBI Taxonomy" id="231223"/>
    <lineage>
        <taxon>Eukaryota</taxon>
        <taxon>Metazoa</taxon>
        <taxon>Spiralia</taxon>
        <taxon>Lophotrochozoa</taxon>
        <taxon>Mollusca</taxon>
        <taxon>Gastropoda</taxon>
        <taxon>Heterobranchia</taxon>
        <taxon>Euthyneura</taxon>
        <taxon>Panpulmonata</taxon>
        <taxon>Sacoglossa</taxon>
        <taxon>Placobranchoidea</taxon>
        <taxon>Plakobranchidae</taxon>
        <taxon>Elysia</taxon>
    </lineage>
</organism>
<name>A0AAE1B8K9_9GAST</name>
<protein>
    <submittedName>
        <fullName evidence="2">Uncharacterized protein</fullName>
    </submittedName>
</protein>
<keyword evidence="3" id="KW-1185">Reference proteome</keyword>
<dbReference type="EMBL" id="JAWDGP010000342">
    <property type="protein sequence ID" value="KAK3801250.1"/>
    <property type="molecule type" value="Genomic_DNA"/>
</dbReference>
<sequence>MCKLQQPGAASLRGCRRNSEIEARPGQSHSYKRLKGGYSHLLDGSIKINAGGSRFESFRARCGPSSVQSAPGRLGKDSICRGHMDFNT</sequence>
<comment type="caution">
    <text evidence="2">The sequence shown here is derived from an EMBL/GenBank/DDBJ whole genome shotgun (WGS) entry which is preliminary data.</text>
</comment>
<feature type="region of interest" description="Disordered" evidence="1">
    <location>
        <begin position="1"/>
        <end position="33"/>
    </location>
</feature>
<proteinExistence type="predicted"/>
<reference evidence="2" key="1">
    <citation type="journal article" date="2023" name="G3 (Bethesda)">
        <title>A reference genome for the long-term kleptoplast-retaining sea slug Elysia crispata morphotype clarki.</title>
        <authorList>
            <person name="Eastman K.E."/>
            <person name="Pendleton A.L."/>
            <person name="Shaikh M.A."/>
            <person name="Suttiyut T."/>
            <person name="Ogas R."/>
            <person name="Tomko P."/>
            <person name="Gavelis G."/>
            <person name="Widhalm J.R."/>
            <person name="Wisecaver J.H."/>
        </authorList>
    </citation>
    <scope>NUCLEOTIDE SEQUENCE</scope>
    <source>
        <strain evidence="2">ECLA1</strain>
    </source>
</reference>
<accession>A0AAE1B8K9</accession>